<dbReference type="RefSeq" id="WP_207291742.1">
    <property type="nucleotide sequence ID" value="NZ_CP071383.1"/>
</dbReference>
<name>A0ABX8JYW9_9ENTR</name>
<dbReference type="Pfam" id="PF14281">
    <property type="entry name" value="PDDEXK_4"/>
    <property type="match status" value="1"/>
</dbReference>
<evidence type="ECO:0000313" key="1">
    <source>
        <dbReference type="EMBL" id="QWW81462.1"/>
    </source>
</evidence>
<protein>
    <submittedName>
        <fullName evidence="1">PD-(D/E)XK nuclease family protein</fullName>
    </submittedName>
</protein>
<dbReference type="Proteomes" id="UP000683497">
    <property type="component" value="Chromosome"/>
</dbReference>
<accession>A0ABX8JYW9</accession>
<proteinExistence type="predicted"/>
<evidence type="ECO:0000313" key="2">
    <source>
        <dbReference type="Proteomes" id="UP000683497"/>
    </source>
</evidence>
<sequence>MSGLSTDFLQQLDSLPPEAVPEVNFFTAGGSGYLENPTSDLLALFMGENAGVPPWLLNALLHCLNIGNEGDALDTTSLEVSREVITEDGKFLDLLIYHQDFIIGIEHKTFSAINNPFESYQQLLESCVDNGQPIYTCIVKPDANRCPPQAGWPFINYSTLVKTARNRLGHDQARLPFSKWHVFYTEFLNHLYALSGKEPEQIMNNDKQTFVTENFQQLLKANALLAEFEAAMIETAKLTMAEIFPDKNCRHRVNNWEGDYKAIHLYPEGWGNETSWVTLVYYPAENGQTMKFYVNGIVNVADCPELATLHQAIEENKHSALFLPAANKDDEEILLSRSGKELTISFGTPNGTLEESRQLLKEMALFIEGALTENAFVVELPR</sequence>
<organism evidence="1 2">
    <name type="scientific">Leclercia pneumoniae</name>
    <dbReference type="NCBI Taxonomy" id="2815358"/>
    <lineage>
        <taxon>Bacteria</taxon>
        <taxon>Pseudomonadati</taxon>
        <taxon>Pseudomonadota</taxon>
        <taxon>Gammaproteobacteria</taxon>
        <taxon>Enterobacterales</taxon>
        <taxon>Enterobacteriaceae</taxon>
        <taxon>Leclercia</taxon>
    </lineage>
</organism>
<gene>
    <name evidence="1" type="ORF">KQ929_09810</name>
</gene>
<dbReference type="InterPro" id="IPR029470">
    <property type="entry name" value="PDDEXK_4"/>
</dbReference>
<reference evidence="1 2" key="1">
    <citation type="submission" date="2021-06" db="EMBL/GenBank/DDBJ databases">
        <title>Leclercia pneumoniae sp. nov.</title>
        <authorList>
            <person name="Hoenemann M."/>
            <person name="Viehweger A."/>
            <person name="Dietze N."/>
        </authorList>
    </citation>
    <scope>NUCLEOTIDE SEQUENCE [LARGE SCALE GENOMIC DNA]</scope>
    <source>
        <strain evidence="2">49125</strain>
    </source>
</reference>
<keyword evidence="2" id="KW-1185">Reference proteome</keyword>
<dbReference type="EMBL" id="CP076838">
    <property type="protein sequence ID" value="QWW81462.1"/>
    <property type="molecule type" value="Genomic_DNA"/>
</dbReference>